<proteinExistence type="inferred from homology"/>
<evidence type="ECO:0000256" key="8">
    <source>
        <dbReference type="ARBA" id="ARBA00022741"/>
    </source>
</evidence>
<evidence type="ECO:0000256" key="13">
    <source>
        <dbReference type="ARBA" id="ARBA00023010"/>
    </source>
</evidence>
<feature type="domain" description="SecA family profile" evidence="20">
    <location>
        <begin position="3"/>
        <end position="636"/>
    </location>
</feature>
<dbReference type="InterPro" id="IPR027417">
    <property type="entry name" value="P-loop_NTPase"/>
</dbReference>
<dbReference type="InterPro" id="IPR000185">
    <property type="entry name" value="SecA"/>
</dbReference>
<protein>
    <recommendedName>
        <fullName evidence="15 16">Protein translocase subunit SecA</fullName>
        <ecNumber evidence="15">7.4.2.8</ecNumber>
    </recommendedName>
</protein>
<keyword evidence="12 15" id="KW-1278">Translocase</keyword>
<name>A0A6L5YEI7_9BACT</name>
<accession>A0A6L5YEI7</accession>
<dbReference type="Pfam" id="PF21090">
    <property type="entry name" value="P-loop_SecA"/>
    <property type="match status" value="1"/>
</dbReference>
<dbReference type="InterPro" id="IPR020937">
    <property type="entry name" value="SecA_CS"/>
</dbReference>
<dbReference type="PROSITE" id="PS51196">
    <property type="entry name" value="SECA_MOTOR_DEAD"/>
    <property type="match status" value="1"/>
</dbReference>
<comment type="catalytic activity">
    <reaction evidence="15">
        <text>ATP + H2O + cellular proteinSide 1 = ADP + phosphate + cellular proteinSide 2.</text>
        <dbReference type="EC" id="7.4.2.8"/>
    </reaction>
</comment>
<comment type="subcellular location">
    <subcellularLocation>
        <location evidence="15">Cell membrane</location>
        <topology evidence="15">Peripheral membrane protein</topology>
        <orientation evidence="15">Cytoplasmic side</orientation>
    </subcellularLocation>
    <subcellularLocation>
        <location evidence="15">Cytoplasm</location>
    </subcellularLocation>
    <subcellularLocation>
        <location evidence="2">Membrane</location>
        <topology evidence="2">Peripheral membrane protein</topology>
    </subcellularLocation>
    <text evidence="15">Distribution is 50-50.</text>
</comment>
<gene>
    <name evidence="15 21" type="primary">secA</name>
    <name evidence="21" type="ORF">FYJ74_10860</name>
</gene>
<dbReference type="CDD" id="cd17928">
    <property type="entry name" value="DEXDc_SecA"/>
    <property type="match status" value="1"/>
</dbReference>
<evidence type="ECO:0000256" key="4">
    <source>
        <dbReference type="ARBA" id="ARBA00022448"/>
    </source>
</evidence>
<feature type="binding site" evidence="15">
    <location>
        <position position="518"/>
    </location>
    <ligand>
        <name>ATP</name>
        <dbReference type="ChEBI" id="CHEBI:30616"/>
    </ligand>
</feature>
<feature type="binding site" evidence="15">
    <location>
        <position position="87"/>
    </location>
    <ligand>
        <name>ATP</name>
        <dbReference type="ChEBI" id="CHEBI:30616"/>
    </ligand>
</feature>
<dbReference type="PROSITE" id="PS51194">
    <property type="entry name" value="HELICASE_CTER"/>
    <property type="match status" value="1"/>
</dbReference>
<dbReference type="AlphaFoldDB" id="A0A6L5YEI7"/>
<dbReference type="GO" id="GO:0005524">
    <property type="term" value="F:ATP binding"/>
    <property type="evidence" value="ECO:0007669"/>
    <property type="project" value="UniProtKB-UniRule"/>
</dbReference>
<dbReference type="InterPro" id="IPR001650">
    <property type="entry name" value="Helicase_C-like"/>
</dbReference>
<feature type="region of interest" description="Disordered" evidence="17">
    <location>
        <begin position="888"/>
        <end position="909"/>
    </location>
</feature>
<dbReference type="GO" id="GO:0005886">
    <property type="term" value="C:plasma membrane"/>
    <property type="evidence" value="ECO:0007669"/>
    <property type="project" value="UniProtKB-SubCell"/>
</dbReference>
<dbReference type="SUPFAM" id="SSF52540">
    <property type="entry name" value="P-loop containing nucleoside triphosphate hydrolases"/>
    <property type="match status" value="2"/>
</dbReference>
<feature type="domain" description="Helicase C-terminal" evidence="19">
    <location>
        <begin position="436"/>
        <end position="652"/>
    </location>
</feature>
<dbReference type="InterPro" id="IPR011116">
    <property type="entry name" value="SecA_Wing/Scaffold"/>
</dbReference>
<dbReference type="Proteomes" id="UP000473699">
    <property type="component" value="Unassembled WGS sequence"/>
</dbReference>
<keyword evidence="10 15" id="KW-0067">ATP-binding</keyword>
<dbReference type="GO" id="GO:0031522">
    <property type="term" value="C:cell envelope Sec protein transport complex"/>
    <property type="evidence" value="ECO:0007669"/>
    <property type="project" value="UniProtKB-ARBA"/>
</dbReference>
<organism evidence="21 22">
    <name type="scientific">Pyramidobacter porci</name>
    <dbReference type="NCBI Taxonomy" id="2605789"/>
    <lineage>
        <taxon>Bacteria</taxon>
        <taxon>Thermotogati</taxon>
        <taxon>Synergistota</taxon>
        <taxon>Synergistia</taxon>
        <taxon>Synergistales</taxon>
        <taxon>Dethiosulfovibrionaceae</taxon>
        <taxon>Pyramidobacter</taxon>
    </lineage>
</organism>
<dbReference type="InterPro" id="IPR036266">
    <property type="entry name" value="SecA_Wing/Scaffold_sf"/>
</dbReference>
<evidence type="ECO:0000256" key="12">
    <source>
        <dbReference type="ARBA" id="ARBA00022967"/>
    </source>
</evidence>
<dbReference type="SUPFAM" id="SSF81767">
    <property type="entry name" value="Pre-protein crosslinking domain of SecA"/>
    <property type="match status" value="1"/>
</dbReference>
<dbReference type="Pfam" id="PF07516">
    <property type="entry name" value="SecA_SW"/>
    <property type="match status" value="1"/>
</dbReference>
<dbReference type="CDD" id="cd18803">
    <property type="entry name" value="SF2_C_secA"/>
    <property type="match status" value="1"/>
</dbReference>
<dbReference type="GO" id="GO:0065002">
    <property type="term" value="P:intracellular protein transmembrane transport"/>
    <property type="evidence" value="ECO:0007669"/>
    <property type="project" value="UniProtKB-UniRule"/>
</dbReference>
<dbReference type="PROSITE" id="PS01312">
    <property type="entry name" value="SECA"/>
    <property type="match status" value="1"/>
</dbReference>
<dbReference type="NCBIfam" id="TIGR00963">
    <property type="entry name" value="secA"/>
    <property type="match status" value="1"/>
</dbReference>
<evidence type="ECO:0000256" key="9">
    <source>
        <dbReference type="ARBA" id="ARBA00022833"/>
    </source>
</evidence>
<dbReference type="Pfam" id="PF07517">
    <property type="entry name" value="SecA_DEAD"/>
    <property type="match status" value="1"/>
</dbReference>
<dbReference type="FunFam" id="3.40.50.300:FF:000113">
    <property type="entry name" value="Preprotein translocase subunit SecA"/>
    <property type="match status" value="1"/>
</dbReference>
<dbReference type="GO" id="GO:0005829">
    <property type="term" value="C:cytosol"/>
    <property type="evidence" value="ECO:0007669"/>
    <property type="project" value="TreeGrafter"/>
</dbReference>
<dbReference type="GO" id="GO:0006605">
    <property type="term" value="P:protein targeting"/>
    <property type="evidence" value="ECO:0007669"/>
    <property type="project" value="UniProtKB-UniRule"/>
</dbReference>
<comment type="function">
    <text evidence="15">Part of the Sec protein translocase complex. Interacts with the SecYEG preprotein conducting channel. Has a central role in coupling the hydrolysis of ATP to the transfer of proteins into and across the cell membrane, serving as an ATP-driven molecular motor driving the stepwise translocation of polypeptide chains across the membrane.</text>
</comment>
<keyword evidence="22" id="KW-1185">Reference proteome</keyword>
<reference evidence="21 22" key="1">
    <citation type="submission" date="2019-08" db="EMBL/GenBank/DDBJ databases">
        <title>In-depth cultivation of the pig gut microbiome towards novel bacterial diversity and tailored functional studies.</title>
        <authorList>
            <person name="Wylensek D."/>
            <person name="Hitch T.C.A."/>
            <person name="Clavel T."/>
        </authorList>
    </citation>
    <scope>NUCLEOTIDE SEQUENCE [LARGE SCALE GENOMIC DNA]</scope>
    <source>
        <strain evidence="21 22">SM-530-WT-4B</strain>
    </source>
</reference>
<evidence type="ECO:0000259" key="19">
    <source>
        <dbReference type="PROSITE" id="PS51194"/>
    </source>
</evidence>
<keyword evidence="9" id="KW-0862">Zinc</keyword>
<evidence type="ECO:0000256" key="16">
    <source>
        <dbReference type="RuleBase" id="RU003874"/>
    </source>
</evidence>
<dbReference type="PANTHER" id="PTHR30612">
    <property type="entry name" value="SECA INNER MEMBRANE COMPONENT OF SEC PROTEIN SECRETION SYSTEM"/>
    <property type="match status" value="1"/>
</dbReference>
<keyword evidence="14 15" id="KW-0472">Membrane</keyword>
<dbReference type="InterPro" id="IPR036670">
    <property type="entry name" value="SecA_X-link_sf"/>
</dbReference>
<dbReference type="InterPro" id="IPR011115">
    <property type="entry name" value="SecA_DEAD"/>
</dbReference>
<keyword evidence="6 15" id="KW-0963">Cytoplasm</keyword>
<evidence type="ECO:0000256" key="2">
    <source>
        <dbReference type="ARBA" id="ARBA00004170"/>
    </source>
</evidence>
<evidence type="ECO:0000256" key="5">
    <source>
        <dbReference type="ARBA" id="ARBA00022475"/>
    </source>
</evidence>
<dbReference type="InterPro" id="IPR014018">
    <property type="entry name" value="SecA_motor_DEAD"/>
</dbReference>
<comment type="cofactor">
    <cofactor evidence="1">
        <name>Zn(2+)</name>
        <dbReference type="ChEBI" id="CHEBI:29105"/>
    </cofactor>
</comment>
<evidence type="ECO:0000256" key="3">
    <source>
        <dbReference type="ARBA" id="ARBA00007650"/>
    </source>
</evidence>
<dbReference type="GO" id="GO:0008564">
    <property type="term" value="F:protein-exporting ATPase activity"/>
    <property type="evidence" value="ECO:0007669"/>
    <property type="project" value="UniProtKB-EC"/>
</dbReference>
<comment type="similarity">
    <text evidence="3 15 16">Belongs to the SecA family.</text>
</comment>
<dbReference type="GO" id="GO:0043952">
    <property type="term" value="P:protein transport by the Sec complex"/>
    <property type="evidence" value="ECO:0007669"/>
    <property type="project" value="TreeGrafter"/>
</dbReference>
<dbReference type="GO" id="GO:0046872">
    <property type="term" value="F:metal ion binding"/>
    <property type="evidence" value="ECO:0007669"/>
    <property type="project" value="UniProtKB-KW"/>
</dbReference>
<dbReference type="EMBL" id="VUNH01000013">
    <property type="protein sequence ID" value="MST56525.1"/>
    <property type="molecule type" value="Genomic_DNA"/>
</dbReference>
<dbReference type="SUPFAM" id="SSF81886">
    <property type="entry name" value="Helical scaffold and wing domains of SecA"/>
    <property type="match status" value="1"/>
</dbReference>
<evidence type="ECO:0000256" key="10">
    <source>
        <dbReference type="ARBA" id="ARBA00022840"/>
    </source>
</evidence>
<comment type="subunit">
    <text evidence="15">Monomer and homodimer. Part of the essential Sec protein translocation apparatus which comprises SecA, SecYEG and auxiliary proteins SecDF. Other proteins may also be involved.</text>
</comment>
<keyword evidence="4 15" id="KW-0813">Transport</keyword>
<dbReference type="HAMAP" id="MF_01382">
    <property type="entry name" value="SecA"/>
    <property type="match status" value="1"/>
</dbReference>
<dbReference type="RefSeq" id="WP_154529603.1">
    <property type="nucleotide sequence ID" value="NZ_VUNH01000013.1"/>
</dbReference>
<feature type="domain" description="Helicase ATP-binding" evidence="18">
    <location>
        <begin position="89"/>
        <end position="247"/>
    </location>
</feature>
<dbReference type="Gene3D" id="3.40.50.300">
    <property type="entry name" value="P-loop containing nucleotide triphosphate hydrolases"/>
    <property type="match status" value="2"/>
</dbReference>
<evidence type="ECO:0000256" key="11">
    <source>
        <dbReference type="ARBA" id="ARBA00022927"/>
    </source>
</evidence>
<dbReference type="SMART" id="SM00958">
    <property type="entry name" value="SecA_PP_bind"/>
    <property type="match status" value="1"/>
</dbReference>
<dbReference type="PRINTS" id="PR00906">
    <property type="entry name" value="SECA"/>
</dbReference>
<dbReference type="PROSITE" id="PS51192">
    <property type="entry name" value="HELICASE_ATP_BIND_1"/>
    <property type="match status" value="1"/>
</dbReference>
<dbReference type="Gene3D" id="1.10.3060.10">
    <property type="entry name" value="Helical scaffold and wing domains of SecA"/>
    <property type="match status" value="1"/>
</dbReference>
<evidence type="ECO:0000313" key="21">
    <source>
        <dbReference type="EMBL" id="MST56525.1"/>
    </source>
</evidence>
<feature type="binding site" evidence="15">
    <location>
        <begin position="105"/>
        <end position="109"/>
    </location>
    <ligand>
        <name>ATP</name>
        <dbReference type="ChEBI" id="CHEBI:30616"/>
    </ligand>
</feature>
<evidence type="ECO:0000259" key="18">
    <source>
        <dbReference type="PROSITE" id="PS51192"/>
    </source>
</evidence>
<evidence type="ECO:0000256" key="14">
    <source>
        <dbReference type="ARBA" id="ARBA00023136"/>
    </source>
</evidence>
<keyword evidence="7" id="KW-0479">Metal-binding</keyword>
<evidence type="ECO:0000256" key="15">
    <source>
        <dbReference type="HAMAP-Rule" id="MF_01382"/>
    </source>
</evidence>
<dbReference type="PANTHER" id="PTHR30612:SF0">
    <property type="entry name" value="CHLOROPLAST PROTEIN-TRANSPORTING ATPASE"/>
    <property type="match status" value="1"/>
</dbReference>
<evidence type="ECO:0000256" key="17">
    <source>
        <dbReference type="SAM" id="MobiDB-lite"/>
    </source>
</evidence>
<dbReference type="InterPro" id="IPR004027">
    <property type="entry name" value="SEC_C_motif"/>
</dbReference>
<dbReference type="Pfam" id="PF02810">
    <property type="entry name" value="SEC-C"/>
    <property type="match status" value="1"/>
</dbReference>
<evidence type="ECO:0000256" key="6">
    <source>
        <dbReference type="ARBA" id="ARBA00022490"/>
    </source>
</evidence>
<comment type="caution">
    <text evidence="21">The sequence shown here is derived from an EMBL/GenBank/DDBJ whole genome shotgun (WGS) entry which is preliminary data.</text>
</comment>
<keyword evidence="13 15" id="KW-0811">Translocation</keyword>
<keyword evidence="5 15" id="KW-1003">Cell membrane</keyword>
<dbReference type="NCBIfam" id="NF009538">
    <property type="entry name" value="PRK12904.1"/>
    <property type="match status" value="1"/>
</dbReference>
<evidence type="ECO:0000259" key="20">
    <source>
        <dbReference type="PROSITE" id="PS51196"/>
    </source>
</evidence>
<evidence type="ECO:0000256" key="1">
    <source>
        <dbReference type="ARBA" id="ARBA00001947"/>
    </source>
</evidence>
<sequence length="929" mass="104093">MFESLKRAMGLDPNENALKRYRRKVEEINALEPKVQAMSDEQILARALEIKADIRGGAELDKYLAEVFAMAREEAKRKLGLRPFDVQLIGAMALNDANIAEMKTGEGKTLVAPIAVILNAYKGEGVHVVTVNDYLARRDANWMAPLYGAMGLSVAVIYAFMDPEERKKAYRADITYGTNSEFGFDYLRDNMVLQADEMVQRGHSYCIVDEVDSILIDEARTPLIISGPSEDDTGAYMKADQIATQLKGVFKDPNEIEVHSFLLDDKDRPEPDGDFVVDEKEKTVVLTSKGIAKCEQLLKTPGLFSDMAHADMAHKINQALKAHYLFKKDVHYVIKDGEIVIVDEFRGRLMFGRRFSDGLHQAIEAKEHVKVGKESQTLATITIQNYFRMYKKLAGMTGTAATEAEEFKDIYHLGVVVIPTNKPVIRKDWPDQVYRTMDEKFTAVVEEIEKIHAAGRPVLVGTVSVAVSEHVSKLLRARRIPHQVLNARYHEKESAIVAQAGRFNAVTVATNMAGRGTDILLGGNPDFLAREEYRAQNLDPARDAEKCAPILEQMKALCAAEKEKVLELGGLCILGTERHESRRIDNQLRGRAGRQGDPGSSRFYLSLEDDLLRLFGSDRIGGMLDKLGMEKGESIEHPLLTRAIENAQKKVEMMHYDVRRQLLLYDNVMNQQREAVYAERSTILGDSEILEHAKEIAVSNVDDIIDAAFPEDKEANPVYAANKLRGIYWPGIEKSLAGADDRRNVMPAVEKMKEEISARFDERVDKLEPAVAEGLFRFIALHVLDGAWKEHLLGMDVLRQGIGLRAVGQKDPLMEYQFESFNLFQETMAHVREQITQLFFRVAIVSDEDRLRRAAPAAMREHRGTVAAPSKAAAEELGFNPQNSRGSYFANYGTGGERPQPVRVKKVGRNDPCPCGSGKKYKNCCGRNL</sequence>
<dbReference type="InterPro" id="IPR014001">
    <property type="entry name" value="Helicase_ATP-bd"/>
</dbReference>
<keyword evidence="11 15" id="KW-0653">Protein transport</keyword>
<dbReference type="Gene3D" id="3.90.1440.10">
    <property type="entry name" value="SecA, preprotein cross-linking domain"/>
    <property type="match status" value="1"/>
</dbReference>
<dbReference type="Pfam" id="PF01043">
    <property type="entry name" value="SecA_PP_bind"/>
    <property type="match status" value="1"/>
</dbReference>
<dbReference type="InterPro" id="IPR044722">
    <property type="entry name" value="SecA_SF2_C"/>
</dbReference>
<dbReference type="SMART" id="SM00957">
    <property type="entry name" value="SecA_DEAD"/>
    <property type="match status" value="1"/>
</dbReference>
<evidence type="ECO:0000313" key="22">
    <source>
        <dbReference type="Proteomes" id="UP000473699"/>
    </source>
</evidence>
<dbReference type="FunFam" id="3.40.50.300:FF:000246">
    <property type="entry name" value="Preprotein translocase subunit SecA"/>
    <property type="match status" value="1"/>
</dbReference>
<keyword evidence="8 15" id="KW-0547">Nucleotide-binding</keyword>
<evidence type="ECO:0000256" key="7">
    <source>
        <dbReference type="ARBA" id="ARBA00022723"/>
    </source>
</evidence>
<dbReference type="InterPro" id="IPR011130">
    <property type="entry name" value="SecA_preprotein_X-link_dom"/>
</dbReference>
<dbReference type="GO" id="GO:0017038">
    <property type="term" value="P:protein import"/>
    <property type="evidence" value="ECO:0007669"/>
    <property type="project" value="InterPro"/>
</dbReference>
<dbReference type="EC" id="7.4.2.8" evidence="15"/>